<sequence>MNVGVEEAMDDDLGWLLAGNRWMLLSMPKPTAGHAAFVKKTASVQLQWRVSVLENSEQEECWNRLLVADLLKKIVKEGWKSFLAAGLLKKTERKGPFAEEKSLLVVGLLKRAGIAFCGWQAAGTTPDCRKLVKCRTAGV</sequence>
<evidence type="ECO:0000313" key="1">
    <source>
        <dbReference type="EMBL" id="PKU73469.1"/>
    </source>
</evidence>
<dbReference type="AlphaFoldDB" id="A0A2I0WCS2"/>
<organism evidence="1 2">
    <name type="scientific">Dendrobium catenatum</name>
    <dbReference type="NCBI Taxonomy" id="906689"/>
    <lineage>
        <taxon>Eukaryota</taxon>
        <taxon>Viridiplantae</taxon>
        <taxon>Streptophyta</taxon>
        <taxon>Embryophyta</taxon>
        <taxon>Tracheophyta</taxon>
        <taxon>Spermatophyta</taxon>
        <taxon>Magnoliopsida</taxon>
        <taxon>Liliopsida</taxon>
        <taxon>Asparagales</taxon>
        <taxon>Orchidaceae</taxon>
        <taxon>Epidendroideae</taxon>
        <taxon>Malaxideae</taxon>
        <taxon>Dendrobiinae</taxon>
        <taxon>Dendrobium</taxon>
    </lineage>
</organism>
<dbReference type="Proteomes" id="UP000233837">
    <property type="component" value="Unassembled WGS sequence"/>
</dbReference>
<accession>A0A2I0WCS2</accession>
<name>A0A2I0WCS2_9ASPA</name>
<proteinExistence type="predicted"/>
<reference evidence="1 2" key="2">
    <citation type="journal article" date="2017" name="Nature">
        <title>The Apostasia genome and the evolution of orchids.</title>
        <authorList>
            <person name="Zhang G.Q."/>
            <person name="Liu K.W."/>
            <person name="Li Z."/>
            <person name="Lohaus R."/>
            <person name="Hsiao Y.Y."/>
            <person name="Niu S.C."/>
            <person name="Wang J.Y."/>
            <person name="Lin Y.C."/>
            <person name="Xu Q."/>
            <person name="Chen L.J."/>
            <person name="Yoshida K."/>
            <person name="Fujiwara S."/>
            <person name="Wang Z.W."/>
            <person name="Zhang Y.Q."/>
            <person name="Mitsuda N."/>
            <person name="Wang M."/>
            <person name="Liu G.H."/>
            <person name="Pecoraro L."/>
            <person name="Huang H.X."/>
            <person name="Xiao X.J."/>
            <person name="Lin M."/>
            <person name="Wu X.Y."/>
            <person name="Wu W.L."/>
            <person name="Chen Y.Y."/>
            <person name="Chang S.B."/>
            <person name="Sakamoto S."/>
            <person name="Ohme-Takagi M."/>
            <person name="Yagi M."/>
            <person name="Zeng S.J."/>
            <person name="Shen C.Y."/>
            <person name="Yeh C.M."/>
            <person name="Luo Y.B."/>
            <person name="Tsai W.C."/>
            <person name="Van de Peer Y."/>
            <person name="Liu Z.J."/>
        </authorList>
    </citation>
    <scope>NUCLEOTIDE SEQUENCE [LARGE SCALE GENOMIC DNA]</scope>
    <source>
        <tissue evidence="1">The whole plant</tissue>
    </source>
</reference>
<evidence type="ECO:0000313" key="2">
    <source>
        <dbReference type="Proteomes" id="UP000233837"/>
    </source>
</evidence>
<reference evidence="1 2" key="1">
    <citation type="journal article" date="2016" name="Sci. Rep.">
        <title>The Dendrobium catenatum Lindl. genome sequence provides insights into polysaccharide synthase, floral development and adaptive evolution.</title>
        <authorList>
            <person name="Zhang G.Q."/>
            <person name="Xu Q."/>
            <person name="Bian C."/>
            <person name="Tsai W.C."/>
            <person name="Yeh C.M."/>
            <person name="Liu K.W."/>
            <person name="Yoshida K."/>
            <person name="Zhang L.S."/>
            <person name="Chang S.B."/>
            <person name="Chen F."/>
            <person name="Shi Y."/>
            <person name="Su Y.Y."/>
            <person name="Zhang Y.Q."/>
            <person name="Chen L.J."/>
            <person name="Yin Y."/>
            <person name="Lin M."/>
            <person name="Huang H."/>
            <person name="Deng H."/>
            <person name="Wang Z.W."/>
            <person name="Zhu S.L."/>
            <person name="Zhao X."/>
            <person name="Deng C."/>
            <person name="Niu S.C."/>
            <person name="Huang J."/>
            <person name="Wang M."/>
            <person name="Liu G.H."/>
            <person name="Yang H.J."/>
            <person name="Xiao X.J."/>
            <person name="Hsiao Y.Y."/>
            <person name="Wu W.L."/>
            <person name="Chen Y.Y."/>
            <person name="Mitsuda N."/>
            <person name="Ohme-Takagi M."/>
            <person name="Luo Y.B."/>
            <person name="Van de Peer Y."/>
            <person name="Liu Z.J."/>
        </authorList>
    </citation>
    <scope>NUCLEOTIDE SEQUENCE [LARGE SCALE GENOMIC DNA]</scope>
    <source>
        <tissue evidence="1">The whole plant</tissue>
    </source>
</reference>
<protein>
    <submittedName>
        <fullName evidence="1">Uncharacterized protein</fullName>
    </submittedName>
</protein>
<keyword evidence="2" id="KW-1185">Reference proteome</keyword>
<dbReference type="EMBL" id="KZ502743">
    <property type="protein sequence ID" value="PKU73469.1"/>
    <property type="molecule type" value="Genomic_DNA"/>
</dbReference>
<gene>
    <name evidence="1" type="ORF">MA16_Dca024994</name>
</gene>